<dbReference type="PANTHER" id="PTHR37305:SF1">
    <property type="entry name" value="MEMBRANE PROTEIN"/>
    <property type="match status" value="1"/>
</dbReference>
<dbReference type="eggNOG" id="ENOG502Z8RP">
    <property type="taxonomic scope" value="Bacteria"/>
</dbReference>
<keyword evidence="2" id="KW-1185">Reference proteome</keyword>
<dbReference type="GeneID" id="62695765"/>
<proteinExistence type="predicted"/>
<dbReference type="STRING" id="411468.CLOSCI_02757"/>
<dbReference type="EMBL" id="CP036170">
    <property type="protein sequence ID" value="QBF74148.1"/>
    <property type="molecule type" value="Genomic_DNA"/>
</dbReference>
<dbReference type="KEGG" id="csci:HDCHBGLK_01544"/>
<dbReference type="OrthoDB" id="9784784at2"/>
<dbReference type="RefSeq" id="WP_004605376.1">
    <property type="nucleotide sequence ID" value="NZ_CP036170.1"/>
</dbReference>
<dbReference type="PANTHER" id="PTHR37305">
    <property type="entry name" value="INTEGRAL MEMBRANE PROTEIN-RELATED"/>
    <property type="match status" value="1"/>
</dbReference>
<name>B0NH02_CLOS5</name>
<accession>B0NH02</accession>
<dbReference type="AlphaFoldDB" id="B0NH02"/>
<evidence type="ECO:0000313" key="1">
    <source>
        <dbReference type="EMBL" id="QBF74148.1"/>
    </source>
</evidence>
<organism evidence="1 2">
    <name type="scientific">Clostridium scindens (strain ATCC 35704 / DSM 5676 / VPI 13733 / 19)</name>
    <dbReference type="NCBI Taxonomy" id="411468"/>
    <lineage>
        <taxon>Bacteria</taxon>
        <taxon>Bacillati</taxon>
        <taxon>Bacillota</taxon>
        <taxon>Clostridia</taxon>
        <taxon>Lachnospirales</taxon>
        <taxon>Lachnospiraceae</taxon>
    </lineage>
</organism>
<dbReference type="Proteomes" id="UP000289664">
    <property type="component" value="Chromosome"/>
</dbReference>
<protein>
    <submittedName>
        <fullName evidence="1">Uncharacterized protein</fullName>
    </submittedName>
</protein>
<reference evidence="1 2" key="1">
    <citation type="journal article" date="2019" name="Appl. Environ. Microbiol.">
        <title>Clostridium scindens ATCC 35704: integration of nutritional requirements, the complete genome sequence, and global transcriptional responses to bile acids.</title>
        <authorList>
            <person name="Devendran S."/>
            <person name="Shrestha R."/>
            <person name="Alves J.M.P."/>
            <person name="Wolf P.G."/>
            <person name="Ly L."/>
            <person name="Hernandez A.G."/>
            <person name="Mendez-Garcia C."/>
            <person name="Inboden A."/>
            <person name="Wiley J."/>
            <person name="Paul O."/>
            <person name="Allen A."/>
            <person name="Springer E."/>
            <person name="Wright C.L."/>
            <person name="Fields C.J."/>
            <person name="Daniel S.L."/>
            <person name="Ridlon J.M."/>
        </authorList>
    </citation>
    <scope>NUCLEOTIDE SEQUENCE [LARGE SCALE GENOMIC DNA]</scope>
    <source>
        <strain evidence="1 2">ATCC 35704</strain>
    </source>
</reference>
<evidence type="ECO:0000313" key="2">
    <source>
        <dbReference type="Proteomes" id="UP000289664"/>
    </source>
</evidence>
<dbReference type="HOGENOM" id="CLU_102870_2_0_9"/>
<gene>
    <name evidence="1" type="ORF">HDCHBGLK_01544</name>
</gene>
<sequence>MGKLIKLEWEKYEIGKYIRNAAILIVLLVIFNYAMTFLGIANDPDTGVPDMAISNMGVSTNVELLTDITFLIFAAAMHATFIIGAYKNKTMNLMFLYPLNRKKIMAAKMLAVCIFCFAGIVIAKLACYGVSNLGFMMGQKASFPMDYNMLSVSFYIQLLIRSAATISISLLALLIGMIAKSSKVTVISSFLLIILMQGNVGGATFKDNLAVPIVFMAISVLAAILIVQRVEKRDVM</sequence>